<reference evidence="1 2" key="1">
    <citation type="submission" date="2017-03" db="EMBL/GenBank/DDBJ databases">
        <title>Genomes of endolithic fungi from Antarctica.</title>
        <authorList>
            <person name="Coleine C."/>
            <person name="Masonjones S."/>
            <person name="Stajich J.E."/>
        </authorList>
    </citation>
    <scope>NUCLEOTIDE SEQUENCE [LARGE SCALE GENOMIC DNA]</scope>
    <source>
        <strain evidence="1 2">CCFEE 6315</strain>
    </source>
</reference>
<dbReference type="AlphaFoldDB" id="A0A4U0TPW0"/>
<dbReference type="OrthoDB" id="3625427at2759"/>
<name>A0A4U0TPW0_9PEZI</name>
<keyword evidence="2" id="KW-1185">Reference proteome</keyword>
<proteinExistence type="predicted"/>
<evidence type="ECO:0000313" key="2">
    <source>
        <dbReference type="Proteomes" id="UP000308549"/>
    </source>
</evidence>
<sequence>MSSLQYLFFWNFKDHTDNQWHPDPIHSNIKRLNNLPTQLKRLDIDATCVDAAPFIFSAGALAYIRQLHLFPLEAHASPFRNLRTLAAWHRATLVVAPVVLACQGLGLDYRMLIPRWCSDWERRREEEEVRGHVAFGMYAGAASWFIRMYGLRRGRAYWAPIDVIMGGALTDLAHREYYKTHNF</sequence>
<evidence type="ECO:0000313" key="1">
    <source>
        <dbReference type="EMBL" id="TKA23842.1"/>
    </source>
</evidence>
<comment type="caution">
    <text evidence="1">The sequence shown here is derived from an EMBL/GenBank/DDBJ whole genome shotgun (WGS) entry which is preliminary data.</text>
</comment>
<dbReference type="Proteomes" id="UP000308549">
    <property type="component" value="Unassembled WGS sequence"/>
</dbReference>
<accession>A0A4U0TPW0</accession>
<gene>
    <name evidence="1" type="ORF">B0A50_06977</name>
</gene>
<protein>
    <submittedName>
        <fullName evidence="1">Uncharacterized protein</fullName>
    </submittedName>
</protein>
<dbReference type="EMBL" id="NAJL01000050">
    <property type="protein sequence ID" value="TKA23842.1"/>
    <property type="molecule type" value="Genomic_DNA"/>
</dbReference>
<organism evidence="1 2">
    <name type="scientific">Salinomyces thailandicus</name>
    <dbReference type="NCBI Taxonomy" id="706561"/>
    <lineage>
        <taxon>Eukaryota</taxon>
        <taxon>Fungi</taxon>
        <taxon>Dikarya</taxon>
        <taxon>Ascomycota</taxon>
        <taxon>Pezizomycotina</taxon>
        <taxon>Dothideomycetes</taxon>
        <taxon>Dothideomycetidae</taxon>
        <taxon>Mycosphaerellales</taxon>
        <taxon>Teratosphaeriaceae</taxon>
        <taxon>Salinomyces</taxon>
    </lineage>
</organism>